<dbReference type="Pfam" id="PF05107">
    <property type="entry name" value="Cas_Cas7"/>
    <property type="match status" value="1"/>
</dbReference>
<dbReference type="AlphaFoldDB" id="A0A378NRW9"/>
<dbReference type="InterPro" id="IPR006482">
    <property type="entry name" value="Cas7_Csh2/Csh2"/>
</dbReference>
<evidence type="ECO:0000313" key="2">
    <source>
        <dbReference type="Proteomes" id="UP000255234"/>
    </source>
</evidence>
<protein>
    <submittedName>
        <fullName evidence="1">CRISPR-associated protein Cas7/Csh2, subtype I-B/HMARI</fullName>
    </submittedName>
</protein>
<evidence type="ECO:0000313" key="1">
    <source>
        <dbReference type="EMBL" id="STY70616.1"/>
    </source>
</evidence>
<reference evidence="1 2" key="1">
    <citation type="submission" date="2018-06" db="EMBL/GenBank/DDBJ databases">
        <authorList>
            <consortium name="Pathogen Informatics"/>
            <person name="Doyle S."/>
        </authorList>
    </citation>
    <scope>NUCLEOTIDE SEQUENCE [LARGE SCALE GENOMIC DNA]</scope>
    <source>
        <strain evidence="1 2">NCTC10571</strain>
    </source>
</reference>
<sequence length="357" mass="40187">MENKTMNKRVYGILGISSIMGNWNADFSGYPKSTSDGNVFGSDKALKYPMKKMWDNEEQNVLYIKSLAFGEKGKDGSIGLTPRTLKERYELLFGEDDLKDVKKVLTNLMTAVDVKNFGATFAESGCNIAITGAVQIGQGFNKYIDTNAEEQDILSPFKDAKAKEKNEVKAKAKAKANNLSEDDIEVKDAQNSTLGTKITSNEAHYFYPFVINPLAYKELVDLGVTEGYTEEDYQNFKRTALVSATAFATNSKVGCENEFAVFVETQSDTYLPNLSKYVTFSKDEDEENKDIEDKDLKDIKDKNINIIDLKNLADILNDMSQQIKSVEIYYNPYTTKLANKDMKFAKYFNIITSKEVQ</sequence>
<name>A0A378NRW9_9FIRM</name>
<organism evidence="1 2">
    <name type="scientific">Megamonas hypermegale</name>
    <dbReference type="NCBI Taxonomy" id="158847"/>
    <lineage>
        <taxon>Bacteria</taxon>
        <taxon>Bacillati</taxon>
        <taxon>Bacillota</taxon>
        <taxon>Negativicutes</taxon>
        <taxon>Selenomonadales</taxon>
        <taxon>Selenomonadaceae</taxon>
        <taxon>Megamonas</taxon>
    </lineage>
</organism>
<dbReference type="EMBL" id="UGPP01000001">
    <property type="protein sequence ID" value="STY70616.1"/>
    <property type="molecule type" value="Genomic_DNA"/>
</dbReference>
<dbReference type="Proteomes" id="UP000255234">
    <property type="component" value="Unassembled WGS sequence"/>
</dbReference>
<accession>A0A378NRW9</accession>
<proteinExistence type="predicted"/>
<dbReference type="RefSeq" id="WP_220182137.1">
    <property type="nucleotide sequence ID" value="NZ_UGPP01000001.1"/>
</dbReference>
<gene>
    <name evidence="1" type="ORF">NCTC10571_00756</name>
</gene>
<dbReference type="STRING" id="1122216.GCA_000423385_01034"/>
<dbReference type="GO" id="GO:0043571">
    <property type="term" value="P:maintenance of CRISPR repeat elements"/>
    <property type="evidence" value="ECO:0007669"/>
    <property type="project" value="InterPro"/>
</dbReference>